<keyword evidence="3" id="KW-1185">Reference proteome</keyword>
<evidence type="ECO:0000256" key="1">
    <source>
        <dbReference type="SAM" id="MobiDB-lite"/>
    </source>
</evidence>
<dbReference type="Gramene" id="Solyc03g051627.1.1">
    <property type="protein sequence ID" value="Solyc03g051627.1.1"/>
    <property type="gene ID" value="Solyc03g051627.1"/>
</dbReference>
<organism evidence="2">
    <name type="scientific">Solanum lycopersicum</name>
    <name type="common">Tomato</name>
    <name type="synonym">Lycopersicon esculentum</name>
    <dbReference type="NCBI Taxonomy" id="4081"/>
    <lineage>
        <taxon>Eukaryota</taxon>
        <taxon>Viridiplantae</taxon>
        <taxon>Streptophyta</taxon>
        <taxon>Embryophyta</taxon>
        <taxon>Tracheophyta</taxon>
        <taxon>Spermatophyta</taxon>
        <taxon>Magnoliopsida</taxon>
        <taxon>eudicotyledons</taxon>
        <taxon>Gunneridae</taxon>
        <taxon>Pentapetalae</taxon>
        <taxon>asterids</taxon>
        <taxon>lamiids</taxon>
        <taxon>Solanales</taxon>
        <taxon>Solanaceae</taxon>
        <taxon>Solanoideae</taxon>
        <taxon>Solaneae</taxon>
        <taxon>Solanum</taxon>
        <taxon>Solanum subgen. Lycopersicon</taxon>
    </lineage>
</organism>
<reference evidence="2" key="1">
    <citation type="journal article" date="2012" name="Nature">
        <title>The tomato genome sequence provides insights into fleshy fruit evolution.</title>
        <authorList>
            <consortium name="Tomato Genome Consortium"/>
        </authorList>
    </citation>
    <scope>NUCLEOTIDE SEQUENCE [LARGE SCALE GENOMIC DNA]</scope>
    <source>
        <strain evidence="2">cv. Heinz 1706</strain>
    </source>
</reference>
<accession>A0A3Q7FJY7</accession>
<protein>
    <submittedName>
        <fullName evidence="2">Uncharacterized protein</fullName>
    </submittedName>
</protein>
<proteinExistence type="predicted"/>
<feature type="region of interest" description="Disordered" evidence="1">
    <location>
        <begin position="115"/>
        <end position="141"/>
    </location>
</feature>
<evidence type="ECO:0000313" key="3">
    <source>
        <dbReference type="Proteomes" id="UP000004994"/>
    </source>
</evidence>
<reference evidence="2" key="2">
    <citation type="submission" date="2019-01" db="UniProtKB">
        <authorList>
            <consortium name="EnsemblPlants"/>
        </authorList>
    </citation>
    <scope>IDENTIFICATION</scope>
    <source>
        <strain evidence="2">cv. Heinz 1706</strain>
    </source>
</reference>
<dbReference type="AlphaFoldDB" id="A0A3Q7FJY7"/>
<dbReference type="EnsemblPlants" id="Solyc03g051627.1.1">
    <property type="protein sequence ID" value="Solyc03g051627.1.1"/>
    <property type="gene ID" value="Solyc03g051627.1"/>
</dbReference>
<dbReference type="InParanoid" id="A0A3Q7FJY7"/>
<sequence>MFNEFKKYYVWAPEHDEELKRTKSLKLPNCFLAQLVSIGKMARASEKGGSLHTGGARAISLEKELGRSVAVEDRHREEERKREEEIAVAKDAENKRYATLQAQLTFLFELGNILPPYPASSDGSENDENDKSDKESEDDEE</sequence>
<evidence type="ECO:0000313" key="2">
    <source>
        <dbReference type="EnsemblPlants" id="Solyc03g051627.1.1"/>
    </source>
</evidence>
<name>A0A3Q7FJY7_SOLLC</name>
<dbReference type="Proteomes" id="UP000004994">
    <property type="component" value="Chromosome 3"/>
</dbReference>